<dbReference type="InterPro" id="IPR006047">
    <property type="entry name" value="GH13_cat_dom"/>
</dbReference>
<dbReference type="GO" id="GO:0005975">
    <property type="term" value="P:carbohydrate metabolic process"/>
    <property type="evidence" value="ECO:0007669"/>
    <property type="project" value="InterPro"/>
</dbReference>
<evidence type="ECO:0000313" key="3">
    <source>
        <dbReference type="EMBL" id="KAB7502886.1"/>
    </source>
</evidence>
<accession>A0A5N5T8E9</accession>
<sequence>MMKFCSLSLLTFVGVFANICASSLHNVYQRSVNETETKETQDEFWKRGIILQIYPRSYYDYNGDGTGDIRGIIAKADYFVELGVEMVWLTPILQSPMKDFGYDISDFKEIDPIFGSMEDYENLLKELHDKGIKVIFDFVPNHTSDQHEWFQKKVVEEMDNVFRFWLDKGVDGFRVDALKHLVEVEDVYGADEPVAEDSEITDPTQYSYLNHTLTVNLPETFNITRGWYEILDSYDDRLMMTEVYDDDIREMMRYYGNESYPISDFTFNFLLITKLTNRSDVTGTNLKNLVDLWMDNMPSGRWPNWVLGNHDNKRVSSRFGVDLIDALNMFILLLPGTPTTYYGEEIGMVDTYISYEDTQDPAGCNNGPEHYTETSRDPVRTPMQWDESQNAGFSTSENTWIPVNENYPGLNVQVENSVEQSHLLVYKELAKLRLKKTFQFGELEFQTATDEVVAFVRSYEDSQTYLIVINTSPEEVTIDVSERKRCTSRKRNCNPW</sequence>
<proteinExistence type="predicted"/>
<feature type="signal peptide" evidence="1">
    <location>
        <begin position="1"/>
        <end position="17"/>
    </location>
</feature>
<dbReference type="SMART" id="SM00642">
    <property type="entry name" value="Aamy"/>
    <property type="match status" value="1"/>
</dbReference>
<dbReference type="PANTHER" id="PTHR10357">
    <property type="entry name" value="ALPHA-AMYLASE FAMILY MEMBER"/>
    <property type="match status" value="1"/>
</dbReference>
<dbReference type="SUPFAM" id="SSF51011">
    <property type="entry name" value="Glycosyl hydrolase domain"/>
    <property type="match status" value="1"/>
</dbReference>
<reference evidence="3 4" key="1">
    <citation type="journal article" date="2019" name="PLoS Biol.">
        <title>Sex chromosomes control vertical transmission of feminizing Wolbachia symbionts in an isopod.</title>
        <authorList>
            <person name="Becking T."/>
            <person name="Chebbi M.A."/>
            <person name="Giraud I."/>
            <person name="Moumen B."/>
            <person name="Laverre T."/>
            <person name="Caubet Y."/>
            <person name="Peccoud J."/>
            <person name="Gilbert C."/>
            <person name="Cordaux R."/>
        </authorList>
    </citation>
    <scope>NUCLEOTIDE SEQUENCE [LARGE SCALE GENOMIC DNA]</scope>
    <source>
        <strain evidence="3">ANa2</strain>
        <tissue evidence="3">Whole body excluding digestive tract and cuticle</tissue>
    </source>
</reference>
<dbReference type="PANTHER" id="PTHR10357:SF179">
    <property type="entry name" value="NEUTRAL AND BASIC AMINO ACID TRANSPORT PROTEIN RBAT"/>
    <property type="match status" value="1"/>
</dbReference>
<comment type="caution">
    <text evidence="3">The sequence shown here is derived from an EMBL/GenBank/DDBJ whole genome shotgun (WGS) entry which is preliminary data.</text>
</comment>
<dbReference type="InterPro" id="IPR013780">
    <property type="entry name" value="Glyco_hydro_b"/>
</dbReference>
<name>A0A5N5T8E9_9CRUS</name>
<dbReference type="AlphaFoldDB" id="A0A5N5T8E9"/>
<dbReference type="Gene3D" id="3.20.20.80">
    <property type="entry name" value="Glycosidases"/>
    <property type="match status" value="1"/>
</dbReference>
<feature type="domain" description="Glycosyl hydrolase family 13 catalytic" evidence="2">
    <location>
        <begin position="52"/>
        <end position="380"/>
    </location>
</feature>
<evidence type="ECO:0000256" key="1">
    <source>
        <dbReference type="SAM" id="SignalP"/>
    </source>
</evidence>
<evidence type="ECO:0000313" key="4">
    <source>
        <dbReference type="Proteomes" id="UP000326759"/>
    </source>
</evidence>
<dbReference type="InterPro" id="IPR017853">
    <property type="entry name" value="GH"/>
</dbReference>
<dbReference type="Gene3D" id="2.60.40.1180">
    <property type="entry name" value="Golgi alpha-mannosidase II"/>
    <property type="match status" value="1"/>
</dbReference>
<feature type="chain" id="PRO_5024445490" evidence="1">
    <location>
        <begin position="18"/>
        <end position="496"/>
    </location>
</feature>
<dbReference type="SUPFAM" id="SSF51445">
    <property type="entry name" value="(Trans)glycosidases"/>
    <property type="match status" value="1"/>
</dbReference>
<protein>
    <submittedName>
        <fullName evidence="3">Maltase A1</fullName>
    </submittedName>
</protein>
<dbReference type="FunFam" id="3.20.20.80:FF:000034">
    <property type="entry name" value="Solute carrier family 3 member 1"/>
    <property type="match status" value="1"/>
</dbReference>
<dbReference type="Pfam" id="PF00128">
    <property type="entry name" value="Alpha-amylase"/>
    <property type="match status" value="1"/>
</dbReference>
<organism evidence="3 4">
    <name type="scientific">Armadillidium nasatum</name>
    <dbReference type="NCBI Taxonomy" id="96803"/>
    <lineage>
        <taxon>Eukaryota</taxon>
        <taxon>Metazoa</taxon>
        <taxon>Ecdysozoa</taxon>
        <taxon>Arthropoda</taxon>
        <taxon>Crustacea</taxon>
        <taxon>Multicrustacea</taxon>
        <taxon>Malacostraca</taxon>
        <taxon>Eumalacostraca</taxon>
        <taxon>Peracarida</taxon>
        <taxon>Isopoda</taxon>
        <taxon>Oniscidea</taxon>
        <taxon>Crinocheta</taxon>
        <taxon>Armadillidiidae</taxon>
        <taxon>Armadillidium</taxon>
    </lineage>
</organism>
<dbReference type="EMBL" id="SEYY01006477">
    <property type="protein sequence ID" value="KAB7502886.1"/>
    <property type="molecule type" value="Genomic_DNA"/>
</dbReference>
<evidence type="ECO:0000259" key="2">
    <source>
        <dbReference type="SMART" id="SM00642"/>
    </source>
</evidence>
<dbReference type="Proteomes" id="UP000326759">
    <property type="component" value="Unassembled WGS sequence"/>
</dbReference>
<dbReference type="OrthoDB" id="1740265at2759"/>
<keyword evidence="4" id="KW-1185">Reference proteome</keyword>
<keyword evidence="1" id="KW-0732">Signal</keyword>
<gene>
    <name evidence="3" type="primary">Mal-A1_0</name>
    <name evidence="3" type="ORF">Anas_11592</name>
</gene>